<dbReference type="RefSeq" id="WP_200239370.1">
    <property type="nucleotide sequence ID" value="NZ_JAENGP010000025.1"/>
</dbReference>
<gene>
    <name evidence="1" type="ORF">JHL22_15275</name>
</gene>
<accession>A0ABS1EHV5</accession>
<proteinExistence type="predicted"/>
<evidence type="ECO:0000313" key="1">
    <source>
        <dbReference type="EMBL" id="MBK1782573.1"/>
    </source>
</evidence>
<dbReference type="EMBL" id="JAENGP010000025">
    <property type="protein sequence ID" value="MBK1782573.1"/>
    <property type="molecule type" value="Genomic_DNA"/>
</dbReference>
<name>A0ABS1EHV5_9BURK</name>
<keyword evidence="2" id="KW-1185">Reference proteome</keyword>
<organism evidence="1 2">
    <name type="scientific">Advenella mandrilli</name>
    <dbReference type="NCBI Taxonomy" id="2800330"/>
    <lineage>
        <taxon>Bacteria</taxon>
        <taxon>Pseudomonadati</taxon>
        <taxon>Pseudomonadota</taxon>
        <taxon>Betaproteobacteria</taxon>
        <taxon>Burkholderiales</taxon>
        <taxon>Alcaligenaceae</taxon>
    </lineage>
</organism>
<comment type="caution">
    <text evidence="1">The sequence shown here is derived from an EMBL/GenBank/DDBJ whole genome shotgun (WGS) entry which is preliminary data.</text>
</comment>
<dbReference type="Proteomes" id="UP000635316">
    <property type="component" value="Unassembled WGS sequence"/>
</dbReference>
<reference evidence="1 2" key="1">
    <citation type="submission" date="2020-12" db="EMBL/GenBank/DDBJ databases">
        <authorList>
            <person name="Lu T."/>
            <person name="Wang Q."/>
            <person name="Han X."/>
        </authorList>
    </citation>
    <scope>NUCLEOTIDE SEQUENCE [LARGE SCALE GENOMIC DNA]</scope>
    <source>
        <strain evidence="1 2">WQ 585</strain>
    </source>
</reference>
<sequence>MAYVRILPEVKKSGFNFKEYLESVKSKLEALINKVHFEHLPELMALVREVLGINHVNHLGRLQKIDREITSRPWRYR</sequence>
<evidence type="ECO:0000313" key="2">
    <source>
        <dbReference type="Proteomes" id="UP000635316"/>
    </source>
</evidence>
<protein>
    <submittedName>
        <fullName evidence="1">Uncharacterized protein</fullName>
    </submittedName>
</protein>